<dbReference type="Gene3D" id="1.10.287.130">
    <property type="match status" value="1"/>
</dbReference>
<dbReference type="InterPro" id="IPR036890">
    <property type="entry name" value="HATPase_C_sf"/>
</dbReference>
<dbReference type="SMART" id="SM00387">
    <property type="entry name" value="HATPase_c"/>
    <property type="match status" value="1"/>
</dbReference>
<dbReference type="SMART" id="SM00388">
    <property type="entry name" value="HisKA"/>
    <property type="match status" value="1"/>
</dbReference>
<keyword evidence="5" id="KW-0597">Phosphoprotein</keyword>
<dbReference type="OrthoDB" id="9786919at2"/>
<evidence type="ECO:0000256" key="12">
    <source>
        <dbReference type="ARBA" id="ARBA00023012"/>
    </source>
</evidence>
<feature type="transmembrane region" description="Helical" evidence="14">
    <location>
        <begin position="7"/>
        <end position="30"/>
    </location>
</feature>
<evidence type="ECO:0000256" key="6">
    <source>
        <dbReference type="ARBA" id="ARBA00022679"/>
    </source>
</evidence>
<dbReference type="Proteomes" id="UP000093482">
    <property type="component" value="Unassembled WGS sequence"/>
</dbReference>
<evidence type="ECO:0000256" key="14">
    <source>
        <dbReference type="SAM" id="Phobius"/>
    </source>
</evidence>
<keyword evidence="13 14" id="KW-0472">Membrane</keyword>
<organism evidence="17 18">
    <name type="scientific">Caryophanon latum</name>
    <dbReference type="NCBI Taxonomy" id="33977"/>
    <lineage>
        <taxon>Bacteria</taxon>
        <taxon>Bacillati</taxon>
        <taxon>Bacillota</taxon>
        <taxon>Bacilli</taxon>
        <taxon>Bacillales</taxon>
        <taxon>Caryophanaceae</taxon>
        <taxon>Caryophanon</taxon>
    </lineage>
</organism>
<dbReference type="PROSITE" id="PS50885">
    <property type="entry name" value="HAMP"/>
    <property type="match status" value="1"/>
</dbReference>
<gene>
    <name evidence="17" type="ORF">A6K76_08325</name>
</gene>
<dbReference type="RefSeq" id="WP_066463113.1">
    <property type="nucleotide sequence ID" value="NZ_MATO01000025.1"/>
</dbReference>
<dbReference type="EC" id="2.7.13.3" evidence="3"/>
<evidence type="ECO:0000256" key="3">
    <source>
        <dbReference type="ARBA" id="ARBA00012438"/>
    </source>
</evidence>
<dbReference type="PROSITE" id="PS50109">
    <property type="entry name" value="HIS_KIN"/>
    <property type="match status" value="1"/>
</dbReference>
<keyword evidence="6" id="KW-0808">Transferase</keyword>
<feature type="domain" description="HAMP" evidence="16">
    <location>
        <begin position="172"/>
        <end position="225"/>
    </location>
</feature>
<dbReference type="GO" id="GO:0000155">
    <property type="term" value="F:phosphorelay sensor kinase activity"/>
    <property type="evidence" value="ECO:0007669"/>
    <property type="project" value="InterPro"/>
</dbReference>
<dbReference type="GO" id="GO:0005524">
    <property type="term" value="F:ATP binding"/>
    <property type="evidence" value="ECO:0007669"/>
    <property type="project" value="UniProtKB-KW"/>
</dbReference>
<dbReference type="AlphaFoldDB" id="A0A1C0YWU8"/>
<keyword evidence="10" id="KW-0067">ATP-binding</keyword>
<comment type="catalytic activity">
    <reaction evidence="1">
        <text>ATP + protein L-histidine = ADP + protein N-phospho-L-histidine.</text>
        <dbReference type="EC" id="2.7.13.3"/>
    </reaction>
</comment>
<dbReference type="Gene3D" id="6.10.340.10">
    <property type="match status" value="1"/>
</dbReference>
<evidence type="ECO:0000313" key="18">
    <source>
        <dbReference type="Proteomes" id="UP000093482"/>
    </source>
</evidence>
<dbReference type="Pfam" id="PF02518">
    <property type="entry name" value="HATPase_c"/>
    <property type="match status" value="1"/>
</dbReference>
<reference evidence="17 18" key="1">
    <citation type="submission" date="2016-07" db="EMBL/GenBank/DDBJ databases">
        <title>Caryophanon latum genome sequencing.</title>
        <authorList>
            <person name="Verma A."/>
            <person name="Pal Y."/>
            <person name="Krishnamurthi S."/>
        </authorList>
    </citation>
    <scope>NUCLEOTIDE SEQUENCE [LARGE SCALE GENOMIC DNA]</scope>
    <source>
        <strain evidence="17 18">DSM 14151</strain>
    </source>
</reference>
<dbReference type="Pfam" id="PF00512">
    <property type="entry name" value="HisKA"/>
    <property type="match status" value="1"/>
</dbReference>
<keyword evidence="11 14" id="KW-1133">Transmembrane helix</keyword>
<evidence type="ECO:0000256" key="10">
    <source>
        <dbReference type="ARBA" id="ARBA00022840"/>
    </source>
</evidence>
<keyword evidence="12" id="KW-0902">Two-component regulatory system</keyword>
<evidence type="ECO:0000256" key="8">
    <source>
        <dbReference type="ARBA" id="ARBA00022741"/>
    </source>
</evidence>
<evidence type="ECO:0000256" key="2">
    <source>
        <dbReference type="ARBA" id="ARBA00004651"/>
    </source>
</evidence>
<feature type="domain" description="Histidine kinase" evidence="15">
    <location>
        <begin position="233"/>
        <end position="438"/>
    </location>
</feature>
<proteinExistence type="predicted"/>
<evidence type="ECO:0000256" key="9">
    <source>
        <dbReference type="ARBA" id="ARBA00022777"/>
    </source>
</evidence>
<evidence type="ECO:0000256" key="4">
    <source>
        <dbReference type="ARBA" id="ARBA00022475"/>
    </source>
</evidence>
<accession>A0A1C0YWU8</accession>
<evidence type="ECO:0000256" key="7">
    <source>
        <dbReference type="ARBA" id="ARBA00022692"/>
    </source>
</evidence>
<dbReference type="EMBL" id="MATO01000025">
    <property type="protein sequence ID" value="OCS91641.1"/>
    <property type="molecule type" value="Genomic_DNA"/>
</dbReference>
<name>A0A1C0YWU8_9BACL</name>
<dbReference type="SUPFAM" id="SSF55874">
    <property type="entry name" value="ATPase domain of HSP90 chaperone/DNA topoisomerase II/histidine kinase"/>
    <property type="match status" value="1"/>
</dbReference>
<dbReference type="SUPFAM" id="SSF47384">
    <property type="entry name" value="Homodimeric domain of signal transducing histidine kinase"/>
    <property type="match status" value="1"/>
</dbReference>
<evidence type="ECO:0000256" key="5">
    <source>
        <dbReference type="ARBA" id="ARBA00022553"/>
    </source>
</evidence>
<evidence type="ECO:0000256" key="1">
    <source>
        <dbReference type="ARBA" id="ARBA00000085"/>
    </source>
</evidence>
<feature type="transmembrane region" description="Helical" evidence="14">
    <location>
        <begin position="147"/>
        <end position="166"/>
    </location>
</feature>
<evidence type="ECO:0000256" key="11">
    <source>
        <dbReference type="ARBA" id="ARBA00022989"/>
    </source>
</evidence>
<evidence type="ECO:0000256" key="13">
    <source>
        <dbReference type="ARBA" id="ARBA00023136"/>
    </source>
</evidence>
<dbReference type="CDD" id="cd00082">
    <property type="entry name" value="HisKA"/>
    <property type="match status" value="1"/>
</dbReference>
<dbReference type="InterPro" id="IPR003594">
    <property type="entry name" value="HATPase_dom"/>
</dbReference>
<dbReference type="FunFam" id="1.10.287.130:FF:000001">
    <property type="entry name" value="Two-component sensor histidine kinase"/>
    <property type="match status" value="1"/>
</dbReference>
<keyword evidence="4" id="KW-1003">Cell membrane</keyword>
<evidence type="ECO:0000259" key="16">
    <source>
        <dbReference type="PROSITE" id="PS50885"/>
    </source>
</evidence>
<protein>
    <recommendedName>
        <fullName evidence="3">histidine kinase</fullName>
        <ecNumber evidence="3">2.7.13.3</ecNumber>
    </recommendedName>
</protein>
<dbReference type="InterPro" id="IPR036097">
    <property type="entry name" value="HisK_dim/P_sf"/>
</dbReference>
<dbReference type="Gene3D" id="3.30.565.10">
    <property type="entry name" value="Histidine kinase-like ATPase, C-terminal domain"/>
    <property type="match status" value="1"/>
</dbReference>
<dbReference type="InterPro" id="IPR005467">
    <property type="entry name" value="His_kinase_dom"/>
</dbReference>
<dbReference type="CDD" id="cd00075">
    <property type="entry name" value="HATPase"/>
    <property type="match status" value="1"/>
</dbReference>
<dbReference type="PRINTS" id="PR00344">
    <property type="entry name" value="BCTRLSENSOR"/>
</dbReference>
<comment type="caution">
    <text evidence="17">The sequence shown here is derived from an EMBL/GenBank/DDBJ whole genome shotgun (WGS) entry which is preliminary data.</text>
</comment>
<dbReference type="InterPro" id="IPR003660">
    <property type="entry name" value="HAMP_dom"/>
</dbReference>
<dbReference type="InterPro" id="IPR050428">
    <property type="entry name" value="TCS_sensor_his_kinase"/>
</dbReference>
<evidence type="ECO:0000259" key="15">
    <source>
        <dbReference type="PROSITE" id="PS50109"/>
    </source>
</evidence>
<dbReference type="PANTHER" id="PTHR45436:SF5">
    <property type="entry name" value="SENSOR HISTIDINE KINASE TRCS"/>
    <property type="match status" value="1"/>
</dbReference>
<keyword evidence="8" id="KW-0547">Nucleotide-binding</keyword>
<dbReference type="InterPro" id="IPR003661">
    <property type="entry name" value="HisK_dim/P_dom"/>
</dbReference>
<comment type="subcellular location">
    <subcellularLocation>
        <location evidence="2">Cell membrane</location>
        <topology evidence="2">Multi-pass membrane protein</topology>
    </subcellularLocation>
</comment>
<keyword evidence="18" id="KW-1185">Reference proteome</keyword>
<sequence length="438" mass="48854">MKLGTKIHLLTTVVTLLIVVCSFSAIYVIYEKMAYSTEYEQLMSRTEKALPLLAKTTTRDEAATILRVYLPANGAIRVTDMNGETKLFIQGNDAPHYPTSNIVGYAVNEHDGVSLLQAATAAIWVNGEPVTLQLVQPLNDVTQNLQLLRVILLVIAALSLIPIYLASATLSRLIRKPIDELNDTMQQNIQNGSYLQLEQPTTRDELSQLSSTYNDLMARLQHHHDLQAQFVSNASHELKTPLTVIESYAKLLQRRGTQNEAITGEALSAITTQTEHMKELIEQMLLIARNEPLAHTIEETALIPWLEASTAPLAATYARDIVVRGDDVTKAIYRAPLQQLLFIFIENALKYSEREVIVHVSEHSIAIQDFGPGIAEEHIPHLFERFYRVDAHRNRQAGGSGLGLAIAKALADKLYVDISVQSVVNEGTTIYVTWREPR</sequence>
<keyword evidence="9" id="KW-0418">Kinase</keyword>
<dbReference type="GO" id="GO:0005886">
    <property type="term" value="C:plasma membrane"/>
    <property type="evidence" value="ECO:0007669"/>
    <property type="project" value="UniProtKB-SubCell"/>
</dbReference>
<evidence type="ECO:0000313" key="17">
    <source>
        <dbReference type="EMBL" id="OCS91641.1"/>
    </source>
</evidence>
<keyword evidence="7 14" id="KW-0812">Transmembrane</keyword>
<dbReference type="InterPro" id="IPR004358">
    <property type="entry name" value="Sig_transdc_His_kin-like_C"/>
</dbReference>
<dbReference type="PANTHER" id="PTHR45436">
    <property type="entry name" value="SENSOR HISTIDINE KINASE YKOH"/>
    <property type="match status" value="1"/>
</dbReference>